<dbReference type="PANTHER" id="PTHR43857:SF1">
    <property type="entry name" value="YJGH FAMILY PROTEIN"/>
    <property type="match status" value="1"/>
</dbReference>
<name>A0A9X1K3A2_9RHOB</name>
<gene>
    <name evidence="1" type="ORF">KX928_11540</name>
</gene>
<dbReference type="Pfam" id="PF01042">
    <property type="entry name" value="Ribonuc_L-PSP"/>
    <property type="match status" value="1"/>
</dbReference>
<dbReference type="EMBL" id="JAHXDN010000003">
    <property type="protein sequence ID" value="MBW4708417.1"/>
    <property type="molecule type" value="Genomic_DNA"/>
</dbReference>
<proteinExistence type="predicted"/>
<dbReference type="AlphaFoldDB" id="A0A9X1K3A2"/>
<accession>A0A9X1K3A2</accession>
<dbReference type="RefSeq" id="WP_219502240.1">
    <property type="nucleotide sequence ID" value="NZ_JAHXDN010000003.1"/>
</dbReference>
<reference evidence="1" key="1">
    <citation type="submission" date="2021-07" db="EMBL/GenBank/DDBJ databases">
        <title>Roseobacter insulae sp. nov., isolated from a tidal flat.</title>
        <authorList>
            <person name="Park S."/>
            <person name="Yoon J.-H."/>
        </authorList>
    </citation>
    <scope>NUCLEOTIDE SEQUENCE</scope>
    <source>
        <strain evidence="1">YSTF-M11</strain>
    </source>
</reference>
<evidence type="ECO:0000313" key="2">
    <source>
        <dbReference type="Proteomes" id="UP001138661"/>
    </source>
</evidence>
<dbReference type="Proteomes" id="UP001138661">
    <property type="component" value="Unassembled WGS sequence"/>
</dbReference>
<dbReference type="InterPro" id="IPR006175">
    <property type="entry name" value="YjgF/YER057c/UK114"/>
</dbReference>
<organism evidence="1 2">
    <name type="scientific">Roseobacter insulae</name>
    <dbReference type="NCBI Taxonomy" id="2859783"/>
    <lineage>
        <taxon>Bacteria</taxon>
        <taxon>Pseudomonadati</taxon>
        <taxon>Pseudomonadota</taxon>
        <taxon>Alphaproteobacteria</taxon>
        <taxon>Rhodobacterales</taxon>
        <taxon>Roseobacteraceae</taxon>
        <taxon>Roseobacter</taxon>
    </lineage>
</organism>
<protein>
    <submittedName>
        <fullName evidence="1">Uncharacterized protein</fullName>
    </submittedName>
</protein>
<sequence length="204" mass="21591">MGEAEHRVDSLNALSLQFDAEDRAAIRAAVKTLGRVPGDCGDEYHKPPCLTASGDLSDHLHALPPVFGVISAPARPKKSRALSGSIYEEKAGFARAHRTGTSIRVSGTTATDPHGNPLCAEDVKGQAAYTLDKIPAAVGSLWRATEDVVRTRIYLRGAGNWQAVSRVHARCFRGGLPANTLIGGVQVIGPYAVEIEAEADVDPS</sequence>
<keyword evidence="2" id="KW-1185">Reference proteome</keyword>
<comment type="caution">
    <text evidence="1">The sequence shown here is derived from an EMBL/GenBank/DDBJ whole genome shotgun (WGS) entry which is preliminary data.</text>
</comment>
<dbReference type="PANTHER" id="PTHR43857">
    <property type="entry name" value="BLR7761 PROTEIN"/>
    <property type="match status" value="1"/>
</dbReference>
<evidence type="ECO:0000313" key="1">
    <source>
        <dbReference type="EMBL" id="MBW4708417.1"/>
    </source>
</evidence>